<keyword evidence="2" id="KW-1185">Reference proteome</keyword>
<name>A0A0S4IZE8_BODSA</name>
<protein>
    <submittedName>
        <fullName evidence="1">Uncharacterized protein</fullName>
    </submittedName>
</protein>
<organism evidence="1 2">
    <name type="scientific">Bodo saltans</name>
    <name type="common">Flagellated protozoan</name>
    <dbReference type="NCBI Taxonomy" id="75058"/>
    <lineage>
        <taxon>Eukaryota</taxon>
        <taxon>Discoba</taxon>
        <taxon>Euglenozoa</taxon>
        <taxon>Kinetoplastea</taxon>
        <taxon>Metakinetoplastina</taxon>
        <taxon>Eubodonida</taxon>
        <taxon>Bodonidae</taxon>
        <taxon>Bodo</taxon>
    </lineage>
</organism>
<dbReference type="Pfam" id="PF08795">
    <property type="entry name" value="DUF1796"/>
    <property type="match status" value="1"/>
</dbReference>
<evidence type="ECO:0000313" key="1">
    <source>
        <dbReference type="EMBL" id="CUG31344.1"/>
    </source>
</evidence>
<dbReference type="VEuPathDB" id="TriTrypDB:BSAL_77435"/>
<dbReference type="InterPro" id="IPR014903">
    <property type="entry name" value="DUF1796"/>
</dbReference>
<dbReference type="AlphaFoldDB" id="A0A0S4IZE8"/>
<dbReference type="Proteomes" id="UP000051952">
    <property type="component" value="Unassembled WGS sequence"/>
</dbReference>
<gene>
    <name evidence="1" type="ORF">BSAL_77435</name>
</gene>
<evidence type="ECO:0000313" key="2">
    <source>
        <dbReference type="Proteomes" id="UP000051952"/>
    </source>
</evidence>
<dbReference type="EMBL" id="CYKH01000746">
    <property type="protein sequence ID" value="CUG31344.1"/>
    <property type="molecule type" value="Genomic_DNA"/>
</dbReference>
<accession>A0A0S4IZE8</accession>
<sequence>MCFSLVYYGPIISVVHNDDSGEVVATITFLCVESARSDEGNSYVTVTRVVDGGVSGAAMLGVWTGDEETPSFPHIMVPSSSSSSSSSSSALSLHTAILGPLPPHHSVDYPPHLVVVPVDNVTGVFHLHLYAVKRCAMADGTLAPAKILVRAAVSLGSDCTVAQSLRQSCLRQQSLPLDWVRSNPWGVHRLVAALNASDDVALSFTTALTHVEGTNMYHTISSPQSTTSTSTISTAMLLDGNFGLVGTGEEAVRLQRRLLRLKGRTSTTPALGDDDLVGALLFVHVAQTQPAEHMYATVDGRMAGMDDADVTDTSSLPVDAWRQLHDTCKILKTMQHHDRSSAIFLCCNLFAESFTMMDDGLLLVHCSMGCGNTWTSTSARLAEILSSLFVHR</sequence>
<reference evidence="2" key="1">
    <citation type="submission" date="2015-09" db="EMBL/GenBank/DDBJ databases">
        <authorList>
            <consortium name="Pathogen Informatics"/>
        </authorList>
    </citation>
    <scope>NUCLEOTIDE SEQUENCE [LARGE SCALE GENOMIC DNA]</scope>
    <source>
        <strain evidence="2">Lake Konstanz</strain>
    </source>
</reference>
<proteinExistence type="predicted"/>